<dbReference type="Proteomes" id="UP000612808">
    <property type="component" value="Unassembled WGS sequence"/>
</dbReference>
<dbReference type="CDD" id="cd00093">
    <property type="entry name" value="HTH_XRE"/>
    <property type="match status" value="1"/>
</dbReference>
<accession>A0A8J3NAC1</accession>
<evidence type="ECO:0000313" key="4">
    <source>
        <dbReference type="Proteomes" id="UP000612808"/>
    </source>
</evidence>
<evidence type="ECO:0000256" key="1">
    <source>
        <dbReference type="SAM" id="MobiDB-lite"/>
    </source>
</evidence>
<comment type="caution">
    <text evidence="3">The sequence shown here is derived from an EMBL/GenBank/DDBJ whole genome shotgun (WGS) entry which is preliminary data.</text>
</comment>
<evidence type="ECO:0000313" key="3">
    <source>
        <dbReference type="EMBL" id="GID12214.1"/>
    </source>
</evidence>
<evidence type="ECO:0000259" key="2">
    <source>
        <dbReference type="PROSITE" id="PS50943"/>
    </source>
</evidence>
<dbReference type="SUPFAM" id="SSF47413">
    <property type="entry name" value="lambda repressor-like DNA-binding domains"/>
    <property type="match status" value="1"/>
</dbReference>
<reference evidence="3" key="1">
    <citation type="submission" date="2021-01" db="EMBL/GenBank/DDBJ databases">
        <title>Whole genome shotgun sequence of Actinocatenispora rupis NBRC 107355.</title>
        <authorList>
            <person name="Komaki H."/>
            <person name="Tamura T."/>
        </authorList>
    </citation>
    <scope>NUCLEOTIDE SEQUENCE</scope>
    <source>
        <strain evidence="3">NBRC 107355</strain>
    </source>
</reference>
<name>A0A8J3NAC1_9ACTN</name>
<proteinExistence type="predicted"/>
<feature type="region of interest" description="Disordered" evidence="1">
    <location>
        <begin position="83"/>
        <end position="103"/>
    </location>
</feature>
<feature type="domain" description="HTH cro/C1-type" evidence="2">
    <location>
        <begin position="17"/>
        <end position="77"/>
    </location>
</feature>
<protein>
    <recommendedName>
        <fullName evidence="2">HTH cro/C1-type domain-containing protein</fullName>
    </recommendedName>
</protein>
<dbReference type="EMBL" id="BOMB01000017">
    <property type="protein sequence ID" value="GID12214.1"/>
    <property type="molecule type" value="Genomic_DNA"/>
</dbReference>
<keyword evidence="4" id="KW-1185">Reference proteome</keyword>
<dbReference type="AlphaFoldDB" id="A0A8J3NAC1"/>
<dbReference type="PROSITE" id="PS50943">
    <property type="entry name" value="HTH_CROC1"/>
    <property type="match status" value="1"/>
</dbReference>
<gene>
    <name evidence="3" type="ORF">Aru02nite_31030</name>
</gene>
<dbReference type="GO" id="GO:0003677">
    <property type="term" value="F:DNA binding"/>
    <property type="evidence" value="ECO:0007669"/>
    <property type="project" value="InterPro"/>
</dbReference>
<dbReference type="InterPro" id="IPR010982">
    <property type="entry name" value="Lambda_DNA-bd_dom_sf"/>
</dbReference>
<feature type="region of interest" description="Disordered" evidence="1">
    <location>
        <begin position="269"/>
        <end position="289"/>
    </location>
</feature>
<dbReference type="InterPro" id="IPR001387">
    <property type="entry name" value="Cro/C1-type_HTH"/>
</dbReference>
<organism evidence="3 4">
    <name type="scientific">Actinocatenispora rupis</name>
    <dbReference type="NCBI Taxonomy" id="519421"/>
    <lineage>
        <taxon>Bacteria</taxon>
        <taxon>Bacillati</taxon>
        <taxon>Actinomycetota</taxon>
        <taxon>Actinomycetes</taxon>
        <taxon>Micromonosporales</taxon>
        <taxon>Micromonosporaceae</taxon>
        <taxon>Actinocatenispora</taxon>
    </lineage>
</organism>
<sequence>MSEEPGQYESETVADVIRAVRRSRGLSQAKLAEQLAVVSSRHTVTRGLVARWERGQIPRAEYRQWLSLALGLPPDRLNRAADVRHQESHRNHRVRGAGGTERQGPPALLPILRSRVQAAILATALLNPDEWFSLSQLARRVRCSVTAVHKEIRPLLEMHVLVDRADGAMRLFQAATASPLVAPLTELMLQTYGVPEVVRAELSRVRGVHRAVVGGPWRQRRSGTPGEFPDVVQVTLTSTGAVDRDALDRAVRRIEYRLRRPVSLRGVADPAPVGRDLSRQVPPGPAVPRQRRRAVAAPEPAAPTAAFRPAQALIADLLASGRLELAPTTAVDSRTLFAFADRHLQAAETTEAAFPDAAFWLIAEAVALVGRALLRVQGLAPGPTADDARTCAQVLTAQFGDRFVHVERLRRRARTLHHAGNHVTTAEAAAALRTARALLASAVDDATRATPYVGAPETPS</sequence>
<dbReference type="Gene3D" id="1.10.260.40">
    <property type="entry name" value="lambda repressor-like DNA-binding domains"/>
    <property type="match status" value="1"/>
</dbReference>